<dbReference type="Pfam" id="PF15456">
    <property type="entry name" value="Uds1"/>
    <property type="match status" value="1"/>
</dbReference>
<feature type="compositionally biased region" description="Polar residues" evidence="2">
    <location>
        <begin position="290"/>
        <end position="319"/>
    </location>
</feature>
<evidence type="ECO:0000313" key="5">
    <source>
        <dbReference type="Proteomes" id="UP000629468"/>
    </source>
</evidence>
<keyword evidence="1" id="KW-0175">Coiled coil</keyword>
<comment type="caution">
    <text evidence="4">The sequence shown here is derived from an EMBL/GenBank/DDBJ whole genome shotgun (WGS) entry which is preliminary data.</text>
</comment>
<dbReference type="PANTHER" id="PTHR45615">
    <property type="entry name" value="MYOSIN HEAVY CHAIN, NON-MUSCLE"/>
    <property type="match status" value="1"/>
</dbReference>
<dbReference type="GO" id="GO:0000146">
    <property type="term" value="F:microfilament motor activity"/>
    <property type="evidence" value="ECO:0007669"/>
    <property type="project" value="TreeGrafter"/>
</dbReference>
<dbReference type="GO" id="GO:0016460">
    <property type="term" value="C:myosin II complex"/>
    <property type="evidence" value="ECO:0007669"/>
    <property type="project" value="TreeGrafter"/>
</dbReference>
<proteinExistence type="predicted"/>
<sequence>MNGVRRLLGAATGASPPLPDKDLPPAHPTAPLAFTKNHTPNWPPHSPSASPKQTSLSEGLQSTAAIFLGKKDKSRPSLPEEEVTIGSPYSTTRPLNGSTSHTQSPSRSLNSRSPSSSRSNARNGTTSGPSSPLMPQRIVTRKSVGKQDDDARRSSGFSNTRDELLFSLLASEAVADCRDLPIISSEEVEDLKKEQQVLNARLVAMKKKLHLETKIRDAAISLSKVNSSNKRLSKQTDEQLDAARRRVDLAQTEYWSLSERANEVHRKLLEHRAGVLSHFVRSVEKKMGPSPSSYDSGYHSNRSTIMSPARTSTTDSSTGFPKPKFDGAHFFAGHVDAIVPKKILSPEAAASEILTLETKLKAATEALSAAKKQQVEMTRELSMVRLEKQEVETMMGLELQTAEETISALEKELPRLEGLDSEVQELLKEKEKWGEEKLGLEERSKSLRARIVDLETRTGEADGADRLLTEVREESRKLLQKKEEEIKELQTRWQAEREAWEGEKLEWQENKDDDLWRLREEMEKTLDENELALQNANQELDDGLKALQQMIQEHGIVLFSREMSLKGLLEATSSHLQTVHSKLEGYGRAEADWSIARRKLEEDVRIGLDKREVLTKELEDARRARDLAKRETRTLQQQDSARSSPIMPPKSLFADISVSPDADVNKLIATLLPVWAILPSPEARAAKFSSSHSRKYRTGSETGSPLSSTGNLPGVSSLSDLDVRSLKSLYNGSLDGVNGSPRTQTPSTFSIEAFVQRVQALITDDKALIARLVRFAQAHDLLKKNAERAQKLAQEGNAALETYQKQVKILEERNIGMNARVAAMQEELQLLHETIERLTAEKHQIESLAAEQAEACRQLTDANNVLSARTLTLAEEAASAPGMVRRQLEVQTAELKKQLEKAEAEIEEMKSAAQTQRAALFEEMNTMNEENTNLRAQLRAAKK</sequence>
<dbReference type="EMBL" id="JABXXO010000006">
    <property type="protein sequence ID" value="KAF7775764.1"/>
    <property type="molecule type" value="Genomic_DNA"/>
</dbReference>
<gene>
    <name evidence="4" type="ORF">Agabi119p4_4157</name>
</gene>
<evidence type="ECO:0000256" key="2">
    <source>
        <dbReference type="SAM" id="MobiDB-lite"/>
    </source>
</evidence>
<feature type="compositionally biased region" description="Polar residues" evidence="2">
    <location>
        <begin position="634"/>
        <end position="643"/>
    </location>
</feature>
<feature type="region of interest" description="Disordered" evidence="2">
    <location>
        <begin position="286"/>
        <end position="320"/>
    </location>
</feature>
<dbReference type="GO" id="GO:0032982">
    <property type="term" value="C:myosin filament"/>
    <property type="evidence" value="ECO:0007669"/>
    <property type="project" value="TreeGrafter"/>
</dbReference>
<feature type="compositionally biased region" description="Polar residues" evidence="2">
    <location>
        <begin position="47"/>
        <end position="64"/>
    </location>
</feature>
<feature type="region of interest" description="Disordered" evidence="2">
    <location>
        <begin position="1"/>
        <end position="136"/>
    </location>
</feature>
<accession>A0A8H7F304</accession>
<evidence type="ECO:0000259" key="3">
    <source>
        <dbReference type="Pfam" id="PF15456"/>
    </source>
</evidence>
<name>A0A8H7F304_AGABI</name>
<feature type="compositionally biased region" description="Polar residues" evidence="2">
    <location>
        <begin position="121"/>
        <end position="130"/>
    </location>
</feature>
<organism evidence="4 5">
    <name type="scientific">Agaricus bisporus var. burnettii</name>
    <dbReference type="NCBI Taxonomy" id="192524"/>
    <lineage>
        <taxon>Eukaryota</taxon>
        <taxon>Fungi</taxon>
        <taxon>Dikarya</taxon>
        <taxon>Basidiomycota</taxon>
        <taxon>Agaricomycotina</taxon>
        <taxon>Agaricomycetes</taxon>
        <taxon>Agaricomycetidae</taxon>
        <taxon>Agaricales</taxon>
        <taxon>Agaricineae</taxon>
        <taxon>Agaricaceae</taxon>
        <taxon>Agaricus</taxon>
    </lineage>
</organism>
<feature type="compositionally biased region" description="Polar residues" evidence="2">
    <location>
        <begin position="699"/>
        <end position="711"/>
    </location>
</feature>
<feature type="compositionally biased region" description="Low complexity" evidence="2">
    <location>
        <begin position="104"/>
        <end position="120"/>
    </location>
</feature>
<dbReference type="GO" id="GO:0051015">
    <property type="term" value="F:actin filament binding"/>
    <property type="evidence" value="ECO:0007669"/>
    <property type="project" value="TreeGrafter"/>
</dbReference>
<feature type="coiled-coil region" evidence="1">
    <location>
        <begin position="786"/>
        <end position="855"/>
    </location>
</feature>
<dbReference type="InterPro" id="IPR029191">
    <property type="entry name" value="Uds1"/>
</dbReference>
<feature type="coiled-coil region" evidence="1">
    <location>
        <begin position="353"/>
        <end position="553"/>
    </location>
</feature>
<dbReference type="Proteomes" id="UP000629468">
    <property type="component" value="Unassembled WGS sequence"/>
</dbReference>
<dbReference type="GO" id="GO:0005737">
    <property type="term" value="C:cytoplasm"/>
    <property type="evidence" value="ECO:0007669"/>
    <property type="project" value="TreeGrafter"/>
</dbReference>
<feature type="compositionally biased region" description="Polar residues" evidence="2">
    <location>
        <begin position="87"/>
        <end position="103"/>
    </location>
</feature>
<feature type="region of interest" description="Disordered" evidence="2">
    <location>
        <begin position="688"/>
        <end position="714"/>
    </location>
</feature>
<feature type="coiled-coil region" evidence="1">
    <location>
        <begin position="885"/>
        <end position="937"/>
    </location>
</feature>
<dbReference type="AlphaFoldDB" id="A0A8H7F304"/>
<evidence type="ECO:0000256" key="1">
    <source>
        <dbReference type="SAM" id="Coils"/>
    </source>
</evidence>
<protein>
    <recommendedName>
        <fullName evidence="3">Up-regulated during septation protein 1 domain-containing protein</fullName>
    </recommendedName>
</protein>
<feature type="domain" description="Up-regulated during septation protein 1" evidence="3">
    <location>
        <begin position="167"/>
        <end position="277"/>
    </location>
</feature>
<evidence type="ECO:0000313" key="4">
    <source>
        <dbReference type="EMBL" id="KAF7775764.1"/>
    </source>
</evidence>
<reference evidence="4 5" key="1">
    <citation type="journal article" name="Sci. Rep.">
        <title>Telomere-to-telomere assembled and centromere annotated genomes of the two main subspecies of the button mushroom Agaricus bisporus reveal especially polymorphic chromosome ends.</title>
        <authorList>
            <person name="Sonnenberg A.S.M."/>
            <person name="Sedaghat-Telgerd N."/>
            <person name="Lavrijssen B."/>
            <person name="Ohm R.A."/>
            <person name="Hendrickx P.M."/>
            <person name="Scholtmeijer K."/>
            <person name="Baars J.J.P."/>
            <person name="van Peer A."/>
        </authorList>
    </citation>
    <scope>NUCLEOTIDE SEQUENCE [LARGE SCALE GENOMIC DNA]</scope>
    <source>
        <strain evidence="4 5">H119_p4</strain>
    </source>
</reference>
<feature type="region of interest" description="Disordered" evidence="2">
    <location>
        <begin position="628"/>
        <end position="649"/>
    </location>
</feature>
<dbReference type="PANTHER" id="PTHR45615:SF40">
    <property type="entry name" value="MYOSIN HEAVY CHAIN, NON-MUSCLE"/>
    <property type="match status" value="1"/>
</dbReference>